<keyword evidence="1" id="KW-0472">Membrane</keyword>
<keyword evidence="1" id="KW-0812">Transmembrane</keyword>
<protein>
    <recommendedName>
        <fullName evidence="4">Retrovirus-related Pol polyprotein from transposon RE1</fullName>
    </recommendedName>
</protein>
<dbReference type="AlphaFoldDB" id="A0A438GE52"/>
<gene>
    <name evidence="2" type="ORF">CK203_056166</name>
</gene>
<evidence type="ECO:0008006" key="4">
    <source>
        <dbReference type="Google" id="ProtNLM"/>
    </source>
</evidence>
<proteinExistence type="predicted"/>
<dbReference type="EMBL" id="QGNW01000463">
    <property type="protein sequence ID" value="RVW70485.1"/>
    <property type="molecule type" value="Genomic_DNA"/>
</dbReference>
<evidence type="ECO:0000313" key="2">
    <source>
        <dbReference type="EMBL" id="RVW70485.1"/>
    </source>
</evidence>
<dbReference type="Proteomes" id="UP000288805">
    <property type="component" value="Unassembled WGS sequence"/>
</dbReference>
<sequence>MAFRSKVHEAYLLHISPMLIGLAGPMTGRVLVAIVAFLAHISSHGHPRSNILFHGLMQSSNITVSLMHATQLVANPILHARTKNIEIDFHFIRECVVNKSLQVSSLHQRNNWLTFLPSLFLYTTLTKSQEQTDSPSPHQLVGDDKALIRVIS</sequence>
<evidence type="ECO:0000256" key="1">
    <source>
        <dbReference type="SAM" id="Phobius"/>
    </source>
</evidence>
<reference evidence="2 3" key="1">
    <citation type="journal article" date="2018" name="PLoS Genet.">
        <title>Population sequencing reveals clonal diversity and ancestral inbreeding in the grapevine cultivar Chardonnay.</title>
        <authorList>
            <person name="Roach M.J."/>
            <person name="Johnson D.L."/>
            <person name="Bohlmann J."/>
            <person name="van Vuuren H.J."/>
            <person name="Jones S.J."/>
            <person name="Pretorius I.S."/>
            <person name="Schmidt S.A."/>
            <person name="Borneman A.R."/>
        </authorList>
    </citation>
    <scope>NUCLEOTIDE SEQUENCE [LARGE SCALE GENOMIC DNA]</scope>
    <source>
        <strain evidence="3">cv. Chardonnay</strain>
        <tissue evidence="2">Leaf</tissue>
    </source>
</reference>
<organism evidence="2 3">
    <name type="scientific">Vitis vinifera</name>
    <name type="common">Grape</name>
    <dbReference type="NCBI Taxonomy" id="29760"/>
    <lineage>
        <taxon>Eukaryota</taxon>
        <taxon>Viridiplantae</taxon>
        <taxon>Streptophyta</taxon>
        <taxon>Embryophyta</taxon>
        <taxon>Tracheophyta</taxon>
        <taxon>Spermatophyta</taxon>
        <taxon>Magnoliopsida</taxon>
        <taxon>eudicotyledons</taxon>
        <taxon>Gunneridae</taxon>
        <taxon>Pentapetalae</taxon>
        <taxon>rosids</taxon>
        <taxon>Vitales</taxon>
        <taxon>Vitaceae</taxon>
        <taxon>Viteae</taxon>
        <taxon>Vitis</taxon>
    </lineage>
</organism>
<comment type="caution">
    <text evidence="2">The sequence shown here is derived from an EMBL/GenBank/DDBJ whole genome shotgun (WGS) entry which is preliminary data.</text>
</comment>
<name>A0A438GE52_VITVI</name>
<accession>A0A438GE52</accession>
<feature type="transmembrane region" description="Helical" evidence="1">
    <location>
        <begin position="12"/>
        <end position="39"/>
    </location>
</feature>
<keyword evidence="1" id="KW-1133">Transmembrane helix</keyword>
<evidence type="ECO:0000313" key="3">
    <source>
        <dbReference type="Proteomes" id="UP000288805"/>
    </source>
</evidence>